<dbReference type="GO" id="GO:0140662">
    <property type="term" value="F:ATP-dependent protein folding chaperone"/>
    <property type="evidence" value="ECO:0007669"/>
    <property type="project" value="InterPro"/>
</dbReference>
<feature type="binding site" evidence="7">
    <location>
        <position position="374"/>
    </location>
    <ligand>
        <name>ATP</name>
        <dbReference type="ChEBI" id="CHEBI:30616"/>
    </ligand>
</feature>
<evidence type="ECO:0000313" key="11">
    <source>
        <dbReference type="Proteomes" id="UP000095009"/>
    </source>
</evidence>
<dbReference type="InterPro" id="IPR001404">
    <property type="entry name" value="Hsp90_fam"/>
</dbReference>
<reference evidence="10 11" key="1">
    <citation type="journal article" date="2016" name="Proc. Natl. Acad. Sci. U.S.A.">
        <title>Comparative genomics of biotechnologically important yeasts.</title>
        <authorList>
            <person name="Riley R."/>
            <person name="Haridas S."/>
            <person name="Wolfe K.H."/>
            <person name="Lopes M.R."/>
            <person name="Hittinger C.T."/>
            <person name="Goeker M."/>
            <person name="Salamov A.A."/>
            <person name="Wisecaver J.H."/>
            <person name="Long T.M."/>
            <person name="Calvey C.H."/>
            <person name="Aerts A.L."/>
            <person name="Barry K.W."/>
            <person name="Choi C."/>
            <person name="Clum A."/>
            <person name="Coughlan A.Y."/>
            <person name="Deshpande S."/>
            <person name="Douglass A.P."/>
            <person name="Hanson S.J."/>
            <person name="Klenk H.-P."/>
            <person name="LaButti K.M."/>
            <person name="Lapidus A."/>
            <person name="Lindquist E.A."/>
            <person name="Lipzen A.M."/>
            <person name="Meier-Kolthoff J.P."/>
            <person name="Ohm R.A."/>
            <person name="Otillar R.P."/>
            <person name="Pangilinan J.L."/>
            <person name="Peng Y."/>
            <person name="Rokas A."/>
            <person name="Rosa C.A."/>
            <person name="Scheuner C."/>
            <person name="Sibirny A.A."/>
            <person name="Slot J.C."/>
            <person name="Stielow J.B."/>
            <person name="Sun H."/>
            <person name="Kurtzman C.P."/>
            <person name="Blackwell M."/>
            <person name="Grigoriev I.V."/>
            <person name="Jeffries T.W."/>
        </authorList>
    </citation>
    <scope>NUCLEOTIDE SEQUENCE [LARGE SCALE GENOMIC DNA]</scope>
    <source>
        <strain evidence="10 11">DSM 6958</strain>
    </source>
</reference>
<name>A0A1E3PMV5_9ASCO</name>
<evidence type="ECO:0000256" key="4">
    <source>
        <dbReference type="ARBA" id="ARBA00022741"/>
    </source>
</evidence>
<dbReference type="Gene3D" id="3.30.230.80">
    <property type="match status" value="1"/>
</dbReference>
<feature type="binding site" evidence="7">
    <location>
        <position position="79"/>
    </location>
    <ligand>
        <name>ATP</name>
        <dbReference type="ChEBI" id="CHEBI:30616"/>
    </ligand>
</feature>
<dbReference type="InterPro" id="IPR019805">
    <property type="entry name" value="Heat_shock_protein_90_CS"/>
</dbReference>
<feature type="region of interest" description="Disordered" evidence="8">
    <location>
        <begin position="216"/>
        <end position="252"/>
    </location>
</feature>
<dbReference type="FunFam" id="1.20.120.790:FF:000001">
    <property type="entry name" value="Heat shock protein 90 alpha"/>
    <property type="match status" value="1"/>
</dbReference>
<evidence type="ECO:0000313" key="10">
    <source>
        <dbReference type="EMBL" id="ODQ66272.1"/>
    </source>
</evidence>
<keyword evidence="3" id="KW-0963">Cytoplasm</keyword>
<dbReference type="FunFam" id="3.30.565.10:FF:000001">
    <property type="entry name" value="Heat shock protein HSP 90-alpha"/>
    <property type="match status" value="1"/>
</dbReference>
<evidence type="ECO:0000256" key="2">
    <source>
        <dbReference type="ARBA" id="ARBA00008239"/>
    </source>
</evidence>
<dbReference type="GO" id="GO:0016887">
    <property type="term" value="F:ATP hydrolysis activity"/>
    <property type="evidence" value="ECO:0007669"/>
    <property type="project" value="InterPro"/>
</dbReference>
<feature type="binding site" evidence="7">
    <location>
        <position position="171"/>
    </location>
    <ligand>
        <name>ATP</name>
        <dbReference type="ChEBI" id="CHEBI:30616"/>
    </ligand>
</feature>
<dbReference type="AlphaFoldDB" id="A0A1E3PMV5"/>
<dbReference type="SUPFAM" id="SSF55874">
    <property type="entry name" value="ATPase domain of HSP90 chaperone/DNA topoisomerase II/histidine kinase"/>
    <property type="match status" value="1"/>
</dbReference>
<dbReference type="GO" id="GO:0005524">
    <property type="term" value="F:ATP binding"/>
    <property type="evidence" value="ECO:0007669"/>
    <property type="project" value="UniProtKB-KW"/>
</dbReference>
<dbReference type="FunFam" id="3.30.230.80:FF:000001">
    <property type="entry name" value="Heat shock protein 90 alpha"/>
    <property type="match status" value="1"/>
</dbReference>
<evidence type="ECO:0000256" key="7">
    <source>
        <dbReference type="PIRSR" id="PIRSR002583-1"/>
    </source>
</evidence>
<feature type="binding site" evidence="7">
    <location>
        <position position="33"/>
    </location>
    <ligand>
        <name>ATP</name>
        <dbReference type="ChEBI" id="CHEBI:30616"/>
    </ligand>
</feature>
<dbReference type="InterPro" id="IPR003594">
    <property type="entry name" value="HATPase_dom"/>
</dbReference>
<comment type="similarity">
    <text evidence="2">Belongs to the heat shock protein 90 family.</text>
</comment>
<feature type="binding site" evidence="7">
    <location>
        <position position="98"/>
    </location>
    <ligand>
        <name>ATP</name>
        <dbReference type="ChEBI" id="CHEBI:30616"/>
    </ligand>
</feature>
<dbReference type="InterPro" id="IPR037196">
    <property type="entry name" value="HSP90_C"/>
</dbReference>
<feature type="domain" description="Histidine kinase/HSP90-like ATPase" evidence="9">
    <location>
        <begin position="26"/>
        <end position="164"/>
    </location>
</feature>
<dbReference type="SUPFAM" id="SSF110942">
    <property type="entry name" value="HSP90 C-terminal domain"/>
    <property type="match status" value="1"/>
</dbReference>
<dbReference type="GO" id="GO:0051082">
    <property type="term" value="F:unfolded protein binding"/>
    <property type="evidence" value="ECO:0007669"/>
    <property type="project" value="InterPro"/>
</dbReference>
<feature type="compositionally biased region" description="Acidic residues" evidence="8">
    <location>
        <begin position="687"/>
        <end position="702"/>
    </location>
</feature>
<keyword evidence="5 7" id="KW-0067">ATP-binding</keyword>
<evidence type="ECO:0000256" key="8">
    <source>
        <dbReference type="SAM" id="MobiDB-lite"/>
    </source>
</evidence>
<dbReference type="Pfam" id="PF13589">
    <property type="entry name" value="HATPase_c_3"/>
    <property type="match status" value="1"/>
</dbReference>
<comment type="subcellular location">
    <subcellularLocation>
        <location evidence="1">Cytoplasm</location>
    </subcellularLocation>
</comment>
<dbReference type="FunFam" id="3.40.50.11260:FF:000001">
    <property type="entry name" value="Heat shock protein 90 alpha"/>
    <property type="match status" value="1"/>
</dbReference>
<dbReference type="SMART" id="SM00387">
    <property type="entry name" value="HATPase_c"/>
    <property type="match status" value="1"/>
</dbReference>
<protein>
    <submittedName>
        <fullName evidence="10">HSP90-domain-containing protein</fullName>
    </submittedName>
</protein>
<accession>A0A1E3PMV5</accession>
<dbReference type="InterPro" id="IPR020568">
    <property type="entry name" value="Ribosomal_Su5_D2-typ_SF"/>
</dbReference>
<proteinExistence type="inferred from homology"/>
<dbReference type="NCBIfam" id="NF003555">
    <property type="entry name" value="PRK05218.1"/>
    <property type="match status" value="1"/>
</dbReference>
<feature type="binding site" evidence="7">
    <location>
        <begin position="99"/>
        <end position="100"/>
    </location>
    <ligand>
        <name>ATP</name>
        <dbReference type="ChEBI" id="CHEBI:30616"/>
    </ligand>
</feature>
<evidence type="ECO:0000256" key="1">
    <source>
        <dbReference type="ARBA" id="ARBA00004496"/>
    </source>
</evidence>
<dbReference type="PIRSF" id="PIRSF002583">
    <property type="entry name" value="Hsp90"/>
    <property type="match status" value="1"/>
</dbReference>
<dbReference type="Pfam" id="PF00183">
    <property type="entry name" value="HSP90"/>
    <property type="match status" value="1"/>
</dbReference>
<feature type="compositionally biased region" description="Basic and acidic residues" evidence="8">
    <location>
        <begin position="677"/>
        <end position="686"/>
    </location>
</feature>
<sequence length="702" mass="80536">MSSESFEFQAEISQLMSLFINTVYSNKEIFLRELISNASDAIDKIRYEALSNPALLDTEPELFIRLTPKPEEHILEIRDSGIGMTKADLVNNLGTIAKSGTKAFMEALSAGADVSMIGQFGVGFYSLFLVADKVQVISKHNDDEQYIWESSAGGKFTVTLDEVNERITRGTVLRLFMKEDQLEYLEEKKIKDIVKRHSEFVAYPIQLVVTKEVEREVPEEESESKVEEVEDDKKPKIEEVEDEEDKKEKKTKTIKETVTENEELNKVKPLWTRNPSDITKEEYAAFYKSISNDWEDHLAVKHFSVEGQLEFRAILFVPSRAPFDLFESKKKKSNIKLYVRRVFITDDAEELIPEWLSFVKGVVDSEDLPLNLSREMLQQNKILKVIRKNIVKKILETFNEIAEDREQFDKFYTAFGKNLKLGIHEDAQNRTALAKLLRYNSTKSSDELTSFADYITRMPEHQKNIYYITGESIKSVENSPFLDALKQKNFEVLYLVDPIDEYAMTQLKEFEDKKLVDITKDFELEESDEEKALRETEEKEYESLTKSIKEILGEQVEKVVVSHKLVDAPAAIRTGQFGWSANMERIMKAQALRDTSMSSYMASKKTFEISPRSPIIRELKNKVEADGADDKTVKDLTTLLYETALLTSGFTLEEPNSFAARINRLISLGLDIDVTEEEKVSEVSDEKVEDEVVADSAMEEVD</sequence>
<evidence type="ECO:0000256" key="6">
    <source>
        <dbReference type="ARBA" id="ARBA00023186"/>
    </source>
</evidence>
<dbReference type="PRINTS" id="PR00775">
    <property type="entry name" value="HEATSHOCK90"/>
</dbReference>
<evidence type="ECO:0000256" key="3">
    <source>
        <dbReference type="ARBA" id="ARBA00022490"/>
    </source>
</evidence>
<feature type="binding site" evidence="7">
    <location>
        <position position="37"/>
    </location>
    <ligand>
        <name>ATP</name>
        <dbReference type="ChEBI" id="CHEBI:30616"/>
    </ligand>
</feature>
<keyword evidence="11" id="KW-1185">Reference proteome</keyword>
<dbReference type="Proteomes" id="UP000095009">
    <property type="component" value="Unassembled WGS sequence"/>
</dbReference>
<dbReference type="Gene3D" id="1.20.120.790">
    <property type="entry name" value="Heat shock protein 90, C-terminal domain"/>
    <property type="match status" value="1"/>
</dbReference>
<dbReference type="PROSITE" id="PS00298">
    <property type="entry name" value="HSP90"/>
    <property type="match status" value="1"/>
</dbReference>
<dbReference type="PANTHER" id="PTHR11528">
    <property type="entry name" value="HEAT SHOCK PROTEIN 90 FAMILY MEMBER"/>
    <property type="match status" value="1"/>
</dbReference>
<feature type="region of interest" description="Disordered" evidence="8">
    <location>
        <begin position="676"/>
        <end position="702"/>
    </location>
</feature>
<evidence type="ECO:0000256" key="5">
    <source>
        <dbReference type="ARBA" id="ARBA00022840"/>
    </source>
</evidence>
<evidence type="ECO:0000259" key="9">
    <source>
        <dbReference type="SMART" id="SM00387"/>
    </source>
</evidence>
<dbReference type="OrthoDB" id="28737at2759"/>
<dbReference type="InterPro" id="IPR036890">
    <property type="entry name" value="HATPase_C_sf"/>
</dbReference>
<dbReference type="Gene3D" id="3.40.50.11260">
    <property type="match status" value="1"/>
</dbReference>
<dbReference type="GO" id="GO:0005737">
    <property type="term" value="C:cytoplasm"/>
    <property type="evidence" value="ECO:0007669"/>
    <property type="project" value="UniProtKB-SubCell"/>
</dbReference>
<organism evidence="10 11">
    <name type="scientific">Nadsonia fulvescens var. elongata DSM 6958</name>
    <dbReference type="NCBI Taxonomy" id="857566"/>
    <lineage>
        <taxon>Eukaryota</taxon>
        <taxon>Fungi</taxon>
        <taxon>Dikarya</taxon>
        <taxon>Ascomycota</taxon>
        <taxon>Saccharomycotina</taxon>
        <taxon>Dipodascomycetes</taxon>
        <taxon>Dipodascales</taxon>
        <taxon>Dipodascales incertae sedis</taxon>
        <taxon>Nadsonia</taxon>
    </lineage>
</organism>
<dbReference type="Gene3D" id="3.30.565.10">
    <property type="entry name" value="Histidine kinase-like ATPase, C-terminal domain"/>
    <property type="match status" value="1"/>
</dbReference>
<dbReference type="SUPFAM" id="SSF54211">
    <property type="entry name" value="Ribosomal protein S5 domain 2-like"/>
    <property type="match status" value="1"/>
</dbReference>
<feature type="binding site" evidence="7">
    <location>
        <position position="84"/>
    </location>
    <ligand>
        <name>ATP</name>
        <dbReference type="ChEBI" id="CHEBI:30616"/>
    </ligand>
</feature>
<gene>
    <name evidence="10" type="ORF">NADFUDRAFT_40919</name>
</gene>
<feature type="binding site" evidence="7">
    <location>
        <begin position="119"/>
        <end position="124"/>
    </location>
    <ligand>
        <name>ATP</name>
        <dbReference type="ChEBI" id="CHEBI:30616"/>
    </ligand>
</feature>
<dbReference type="HAMAP" id="MF_00505">
    <property type="entry name" value="HSP90"/>
    <property type="match status" value="1"/>
</dbReference>
<dbReference type="EMBL" id="KV454408">
    <property type="protein sequence ID" value="ODQ66272.1"/>
    <property type="molecule type" value="Genomic_DNA"/>
</dbReference>
<keyword evidence="6" id="KW-0143">Chaperone</keyword>
<feature type="binding site" evidence="7">
    <location>
        <position position="92"/>
    </location>
    <ligand>
        <name>ATP</name>
        <dbReference type="ChEBI" id="CHEBI:30616"/>
    </ligand>
</feature>
<dbReference type="InterPro" id="IPR020575">
    <property type="entry name" value="Hsp90_N"/>
</dbReference>
<feature type="compositionally biased region" description="Basic and acidic residues" evidence="8">
    <location>
        <begin position="223"/>
        <end position="238"/>
    </location>
</feature>
<keyword evidence="4 7" id="KW-0547">Nucleotide-binding</keyword>
<dbReference type="CDD" id="cd16927">
    <property type="entry name" value="HATPase_Hsp90-like"/>
    <property type="match status" value="1"/>
</dbReference>
<dbReference type="STRING" id="857566.A0A1E3PMV5"/>